<feature type="chain" id="PRO_5024396676" evidence="2">
    <location>
        <begin position="26"/>
        <end position="384"/>
    </location>
</feature>
<dbReference type="KEGG" id="aef:GEV26_10760"/>
<dbReference type="SUPFAM" id="SSF56601">
    <property type="entry name" value="beta-lactamase/transpeptidase-like"/>
    <property type="match status" value="1"/>
</dbReference>
<protein>
    <submittedName>
        <fullName evidence="4">Serine hydrolase</fullName>
    </submittedName>
</protein>
<dbReference type="AlphaFoldDB" id="A0A5Q2MMY7"/>
<accession>A0A5Q2MMY7</accession>
<dbReference type="InterPro" id="IPR001466">
    <property type="entry name" value="Beta-lactam-related"/>
</dbReference>
<dbReference type="InterPro" id="IPR050789">
    <property type="entry name" value="Diverse_Enzym_Activities"/>
</dbReference>
<dbReference type="RefSeq" id="WP_153653071.1">
    <property type="nucleotide sequence ID" value="NZ_CP045737.1"/>
</dbReference>
<gene>
    <name evidence="4" type="ORF">GEV26_10760</name>
</gene>
<dbReference type="GO" id="GO:0016787">
    <property type="term" value="F:hydrolase activity"/>
    <property type="evidence" value="ECO:0007669"/>
    <property type="project" value="UniProtKB-KW"/>
</dbReference>
<reference evidence="4 5" key="1">
    <citation type="submission" date="2019-11" db="EMBL/GenBank/DDBJ databases">
        <authorList>
            <person name="Li J."/>
        </authorList>
    </citation>
    <scope>NUCLEOTIDE SEQUENCE [LARGE SCALE GENOMIC DNA]</scope>
    <source>
        <strain evidence="4 5">MF47</strain>
    </source>
</reference>
<feature type="compositionally biased region" description="Low complexity" evidence="1">
    <location>
        <begin position="32"/>
        <end position="41"/>
    </location>
</feature>
<dbReference type="Gene3D" id="3.40.710.10">
    <property type="entry name" value="DD-peptidase/beta-lactamase superfamily"/>
    <property type="match status" value="1"/>
</dbReference>
<feature type="region of interest" description="Disordered" evidence="1">
    <location>
        <begin position="23"/>
        <end position="51"/>
    </location>
</feature>
<dbReference type="PROSITE" id="PS51257">
    <property type="entry name" value="PROKAR_LIPOPROTEIN"/>
    <property type="match status" value="1"/>
</dbReference>
<dbReference type="Proteomes" id="UP000392064">
    <property type="component" value="Chromosome"/>
</dbReference>
<feature type="signal peptide" evidence="2">
    <location>
        <begin position="1"/>
        <end position="25"/>
    </location>
</feature>
<name>A0A5Q2MMY7_9ACTN</name>
<evidence type="ECO:0000256" key="2">
    <source>
        <dbReference type="SAM" id="SignalP"/>
    </source>
</evidence>
<evidence type="ECO:0000313" key="4">
    <source>
        <dbReference type="EMBL" id="QGG41805.1"/>
    </source>
</evidence>
<dbReference type="InterPro" id="IPR012338">
    <property type="entry name" value="Beta-lactam/transpept-like"/>
</dbReference>
<feature type="domain" description="Beta-lactamase-related" evidence="3">
    <location>
        <begin position="80"/>
        <end position="369"/>
    </location>
</feature>
<organism evidence="4 5">
    <name type="scientific">Aeromicrobium yanjiei</name>
    <dbReference type="NCBI Taxonomy" id="2662028"/>
    <lineage>
        <taxon>Bacteria</taxon>
        <taxon>Bacillati</taxon>
        <taxon>Actinomycetota</taxon>
        <taxon>Actinomycetes</taxon>
        <taxon>Propionibacteriales</taxon>
        <taxon>Nocardioidaceae</taxon>
        <taxon>Aeromicrobium</taxon>
    </lineage>
</organism>
<dbReference type="PANTHER" id="PTHR43283">
    <property type="entry name" value="BETA-LACTAMASE-RELATED"/>
    <property type="match status" value="1"/>
</dbReference>
<keyword evidence="5" id="KW-1185">Reference proteome</keyword>
<evidence type="ECO:0000259" key="3">
    <source>
        <dbReference type="Pfam" id="PF00144"/>
    </source>
</evidence>
<proteinExistence type="predicted"/>
<keyword evidence="4" id="KW-0378">Hydrolase</keyword>
<dbReference type="PANTHER" id="PTHR43283:SF7">
    <property type="entry name" value="BETA-LACTAMASE-RELATED DOMAIN-CONTAINING PROTEIN"/>
    <property type="match status" value="1"/>
</dbReference>
<dbReference type="Pfam" id="PF00144">
    <property type="entry name" value="Beta-lactamase"/>
    <property type="match status" value="1"/>
</dbReference>
<evidence type="ECO:0000256" key="1">
    <source>
        <dbReference type="SAM" id="MobiDB-lite"/>
    </source>
</evidence>
<keyword evidence="2" id="KW-0732">Signal</keyword>
<dbReference type="EMBL" id="CP045737">
    <property type="protein sequence ID" value="QGG41805.1"/>
    <property type="molecule type" value="Genomic_DNA"/>
</dbReference>
<evidence type="ECO:0000313" key="5">
    <source>
        <dbReference type="Proteomes" id="UP000392064"/>
    </source>
</evidence>
<sequence>MTARAAAAVATLALLAACSGGSAPAAEERTRPAPAASSSTPTPAPAPTPTVTYPGKEWARSEQGSWQALDADLAANGSTCVAVVKDGRLVHDAYWNGGAPAAQHKVYSIAKSLTAMLVGTYVGDGAVDLDESASRQVEQWRGSPAEAITVRDLLAMTSGRHWDDATDTRMIRSEADTTAFAVGVGQDREPGEAWVYDNTAVQTLESVLDGLDDSSDVAANADERLLDPLGMRDTTWGRDPAGNALTFSGMTSTCLDLARIGHLMLNDGVWKGRRLLPAEFVQEATSPSSRLNAAYGLLWWVNAEGRVVEVHRQAGFPADIAPYEGRLAPHVPADAFWAFGYGNQYVAVVPSEGVVAVRLGARPVTPDRVTFDGFTAAVLAALEQ</sequence>